<dbReference type="InterPro" id="IPR016650">
    <property type="entry name" value="eIF3e"/>
</dbReference>
<proteinExistence type="inferred from homology"/>
<keyword evidence="4" id="KW-0597">Phosphoprotein</keyword>
<dbReference type="PANTHER" id="PTHR10317">
    <property type="entry name" value="EUKARYOTIC TRANSLATION INITIATION FACTOR 3 SUBUNIT E"/>
    <property type="match status" value="1"/>
</dbReference>
<name>A0A8C6QCN2_NANGA</name>
<evidence type="ECO:0000256" key="3">
    <source>
        <dbReference type="ARBA" id="ARBA00022917"/>
    </source>
</evidence>
<feature type="region of interest" description="Sufficient for interaction with TRIM27" evidence="4">
    <location>
        <begin position="9"/>
        <end position="195"/>
    </location>
</feature>
<dbReference type="Proteomes" id="UP000694381">
    <property type="component" value="Unassembled WGS sequence"/>
</dbReference>
<dbReference type="Pfam" id="PF01399">
    <property type="entry name" value="PCI"/>
    <property type="match status" value="1"/>
</dbReference>
<evidence type="ECO:0000313" key="8">
    <source>
        <dbReference type="Ensembl" id="ENSNGAP00000001277.1"/>
    </source>
</evidence>
<evidence type="ECO:0000256" key="5">
    <source>
        <dbReference type="PIRNR" id="PIRNR016255"/>
    </source>
</evidence>
<dbReference type="HAMAP" id="MF_03004">
    <property type="entry name" value="eIF3e"/>
    <property type="match status" value="1"/>
</dbReference>
<evidence type="ECO:0000313" key="9">
    <source>
        <dbReference type="Proteomes" id="UP000694381"/>
    </source>
</evidence>
<reference evidence="8" key="2">
    <citation type="submission" date="2025-09" db="UniProtKB">
        <authorList>
            <consortium name="Ensembl"/>
        </authorList>
    </citation>
    <scope>IDENTIFICATION</scope>
</reference>
<dbReference type="GO" id="GO:0016282">
    <property type="term" value="C:eukaryotic 43S preinitiation complex"/>
    <property type="evidence" value="ECO:0007669"/>
    <property type="project" value="UniProtKB-UniRule"/>
</dbReference>
<keyword evidence="3 4" id="KW-0648">Protein biosynthesis</keyword>
<organism evidence="8 9">
    <name type="scientific">Nannospalax galili</name>
    <name type="common">Northern Israeli blind subterranean mole rat</name>
    <name type="synonym">Spalax galili</name>
    <dbReference type="NCBI Taxonomy" id="1026970"/>
    <lineage>
        <taxon>Eukaryota</taxon>
        <taxon>Metazoa</taxon>
        <taxon>Chordata</taxon>
        <taxon>Craniata</taxon>
        <taxon>Vertebrata</taxon>
        <taxon>Euteleostomi</taxon>
        <taxon>Mammalia</taxon>
        <taxon>Eutheria</taxon>
        <taxon>Euarchontoglires</taxon>
        <taxon>Glires</taxon>
        <taxon>Rodentia</taxon>
        <taxon>Myomorpha</taxon>
        <taxon>Muroidea</taxon>
        <taxon>Spalacidae</taxon>
        <taxon>Spalacinae</taxon>
        <taxon>Nannospalax</taxon>
    </lineage>
</organism>
<dbReference type="GO" id="GO:0003743">
    <property type="term" value="F:translation initiation factor activity"/>
    <property type="evidence" value="ECO:0007669"/>
    <property type="project" value="UniProtKB-UniRule"/>
</dbReference>
<comment type="subunit">
    <text evidence="4">Component of the eukaryotic translation initiation factor 3 (eIF-3) complex, which is composed of 13 subunits: EIF3A, EIF3B, EIF3C, EIF3D, EIF3E, EIF3F, EIF3G, EIF3H, EIF3I, EIF3J, EIF3K, EIF3L and EIF3M. The eIF-3 complex appears to include 3 stable modules: module A is composed of EIF3A, EIF3B, EIF3G and EIF3I; module B is composed of EIF3F, EIF3H, and EIF3M; and module C is composed of EIF3C, EIF3D, EIF3E, EIF3K and EIF3L. EIF3C of module C binds EIF3B of module A and EIF3H of module B, thereby linking the three modules. EIF3J is a labile subunit that binds to the eIF-3 complex via EIF3B. The eIF-3 complex interacts with RPS6KB1 under conditions of nutrient depletion. Mitogenic stimulation leads to binding and activation of a complex composed of MTOR and RPTOR, leading to phosphorylation and release of RPS6KB1 and binding of EIF4B to eIF-3. Interacts with COPS3, COPS6, COPS7 (COPS7A or COPS7B), EIF4G1, EPAS1, MCM7, NCBP1, PSMC6, TRIM27 and UPF2.</text>
</comment>
<evidence type="ECO:0000259" key="7">
    <source>
        <dbReference type="SMART" id="SM01186"/>
    </source>
</evidence>
<dbReference type="Pfam" id="PF09440">
    <property type="entry name" value="eIF3_N"/>
    <property type="match status" value="1"/>
</dbReference>
<dbReference type="InterPro" id="IPR000717">
    <property type="entry name" value="PCI_dom"/>
</dbReference>
<dbReference type="SMART" id="SM01186">
    <property type="entry name" value="eIF3_N"/>
    <property type="match status" value="1"/>
</dbReference>
<dbReference type="GO" id="GO:0071540">
    <property type="term" value="C:eukaryotic translation initiation factor 3 complex, eIF3e"/>
    <property type="evidence" value="ECO:0007669"/>
    <property type="project" value="UniProtKB-UniRule"/>
</dbReference>
<keyword evidence="2 4" id="KW-0396">Initiation factor</keyword>
<accession>A0A8C6QCN2</accession>
<keyword evidence="9" id="KW-1185">Reference proteome</keyword>
<comment type="subcellular location">
    <subcellularLocation>
        <location evidence="4">Cytoplasm</location>
    </subcellularLocation>
    <subcellularLocation>
        <location evidence="4">Nucleus</location>
    </subcellularLocation>
    <subcellularLocation>
        <location evidence="4">Nucleus</location>
        <location evidence="4">PML body</location>
    </subcellularLocation>
</comment>
<keyword evidence="4" id="KW-0539">Nucleus</keyword>
<dbReference type="SMART" id="SM00088">
    <property type="entry name" value="PINT"/>
    <property type="match status" value="1"/>
</dbReference>
<dbReference type="GO" id="GO:0016605">
    <property type="term" value="C:PML body"/>
    <property type="evidence" value="ECO:0007669"/>
    <property type="project" value="UniProtKB-SubCell"/>
</dbReference>
<keyword evidence="4" id="KW-0007">Acetylation</keyword>
<sequence>MAEYDLTTRIAHFLDRHLVFPLLEFLSVKEIYNEKELLQGKLDLLSDTNMVDFAMDVYKNLYSDDIPHALREKRTTVVAQLKQLQAETEPIVKMFEDPETTRQMQSTRDGRMLFDYLADKHGFRQEYLDTLYRYAKFQYECGNYSGAAEYLYFFRVLVPATDRNALSSLWGKLASEILMQNWDAAMEDLTRLKETIDNNSVSSPLQSLQQRTWLIHWSLFVFFNHPKGRDNIIDLFLYQPQYLNAIQTMCPHILRYLTTAVITNKDVRKRRQVLKDLVKVIQQESYTYKDPITEFVECLYVNFDFDGAQKKLRECESVTFTSLLSMLADKLNMTPEEAERWIVNLIRNARLDAKIDSKLGHVVMGNNAVSPYQQVIEKTKSLSFRSQMLAMNIEKKLNQNSRSEAPNWATQDSGFY</sequence>
<dbReference type="AlphaFoldDB" id="A0A8C6QCN2"/>
<protein>
    <recommendedName>
        <fullName evidence="4 5">Eukaryotic translation initiation factor 3 subunit E</fullName>
        <shortName evidence="4">eIF3e</shortName>
    </recommendedName>
    <alternativeName>
        <fullName evidence="4">Eukaryotic translation initiation factor 3 subunit 6</fullName>
    </alternativeName>
    <alternativeName>
        <fullName evidence="4">eIF-3 p48</fullName>
    </alternativeName>
</protein>
<dbReference type="InterPro" id="IPR036390">
    <property type="entry name" value="WH_DNA-bd_sf"/>
</dbReference>
<feature type="region of interest" description="Sufficient for interaction with EPAS1" evidence="4">
    <location>
        <begin position="4"/>
        <end position="128"/>
    </location>
</feature>
<feature type="domain" description="PCI" evidence="6">
    <location>
        <begin position="303"/>
        <end position="382"/>
    </location>
</feature>
<reference evidence="8" key="1">
    <citation type="submission" date="2025-08" db="UniProtKB">
        <authorList>
            <consortium name="Ensembl"/>
        </authorList>
    </citation>
    <scope>IDENTIFICATION</scope>
</reference>
<feature type="domain" description="Eukaryotic translation initiation factor 3 subunit E N-terminal" evidence="7">
    <location>
        <begin position="5"/>
        <end position="138"/>
    </location>
</feature>
<evidence type="ECO:0000256" key="1">
    <source>
        <dbReference type="ARBA" id="ARBA00022490"/>
    </source>
</evidence>
<dbReference type="Ensembl" id="ENSNGAT00000001296.1">
    <property type="protein sequence ID" value="ENSNGAP00000001277.1"/>
    <property type="gene ID" value="ENSNGAG00000000894.1"/>
</dbReference>
<dbReference type="GO" id="GO:0033290">
    <property type="term" value="C:eukaryotic 48S preinitiation complex"/>
    <property type="evidence" value="ECO:0007669"/>
    <property type="project" value="UniProtKB-UniRule"/>
</dbReference>
<keyword evidence="1 4" id="KW-0963">Cytoplasm</keyword>
<feature type="modified residue" description="N-acetylalanine" evidence="4">
    <location>
        <position position="2"/>
    </location>
</feature>
<dbReference type="CDD" id="cd21378">
    <property type="entry name" value="eIF3E"/>
    <property type="match status" value="1"/>
</dbReference>
<comment type="PTM">
    <text evidence="4">Phosphorylated upon DNA damage, probably by ATM or ATR.</text>
</comment>
<gene>
    <name evidence="8" type="primary">Eif3e</name>
    <name evidence="4" type="synonym">EIF3E</name>
    <name evidence="4" type="synonym">EIF3S6</name>
    <name evidence="4" type="synonym">INT6</name>
</gene>
<dbReference type="SUPFAM" id="SSF46785">
    <property type="entry name" value="Winged helix' DNA-binding domain"/>
    <property type="match status" value="1"/>
</dbReference>
<comment type="similarity">
    <text evidence="4 5">Belongs to the eIF-3 subunit E family.</text>
</comment>
<dbReference type="PIRSF" id="PIRSF016255">
    <property type="entry name" value="eIF3e_su6"/>
    <property type="match status" value="1"/>
</dbReference>
<evidence type="ECO:0000259" key="6">
    <source>
        <dbReference type="SMART" id="SM00088"/>
    </source>
</evidence>
<dbReference type="Pfam" id="PF21357">
    <property type="entry name" value="EIF3E_C"/>
    <property type="match status" value="1"/>
</dbReference>
<dbReference type="GO" id="GO:0001732">
    <property type="term" value="P:formation of cytoplasmic translation initiation complex"/>
    <property type="evidence" value="ECO:0007669"/>
    <property type="project" value="UniProtKB-UniRule"/>
</dbReference>
<dbReference type="InterPro" id="IPR019010">
    <property type="entry name" value="eIF3e_N"/>
</dbReference>
<comment type="function">
    <text evidence="4">Component of the eukaryotic translation initiation factor 3 (eIF-3) complex, which is required for several steps in the initiation of protein synthesis. The eIF-3 complex associates with the 40S ribosome and facilitates the recruitment of eIF-1, eIF-1A, eIF-2:GTP:methionyl-tRNAi and eIF-5 to form the 43S pre-initiation complex (43S PIC). The eIF-3 complex stimulates mRNA recruitment to the 43S PIC and scanning of the mRNA for AUG recognition. The eIF-3 complex is also required for disassembly and recycling of post-termination ribosomal complexes and subsequently prevents premature joining of the 40S and 60S ribosomal subunits prior to initiation. The eIF-3 complex specifically targets and initiates translation of a subset of mRNAs involved in cell proliferation, including cell cycling, differentiation and apoptosis, and uses different modes of RNA stem-loop binding to exert either translational activation or repression. Required for nonsense-mediated mRNA decay (NMD); may act in conjunction with UPF2 to divert mRNAs from translation to the NMD pathway. May interact with MCM7 and EPAS1 and regulate the proteasome-mediated degradation of these proteins.</text>
</comment>
<dbReference type="GeneTree" id="ENSGT00390000002661"/>
<dbReference type="OMA" id="NCPWILR"/>
<evidence type="ECO:0000256" key="2">
    <source>
        <dbReference type="ARBA" id="ARBA00022540"/>
    </source>
</evidence>
<evidence type="ECO:0000256" key="4">
    <source>
        <dbReference type="HAMAP-Rule" id="MF_03004"/>
    </source>
</evidence>